<protein>
    <submittedName>
        <fullName evidence="6">EAL domain-containing protein</fullName>
    </submittedName>
</protein>
<dbReference type="SUPFAM" id="SSF141868">
    <property type="entry name" value="EAL domain-like"/>
    <property type="match status" value="1"/>
</dbReference>
<feature type="domain" description="PAS" evidence="2">
    <location>
        <begin position="325"/>
        <end position="366"/>
    </location>
</feature>
<dbReference type="Pfam" id="PF13426">
    <property type="entry name" value="PAS_9"/>
    <property type="match status" value="1"/>
</dbReference>
<feature type="domain" description="GGDEF" evidence="5">
    <location>
        <begin position="614"/>
        <end position="747"/>
    </location>
</feature>
<dbReference type="PROSITE" id="PS50046">
    <property type="entry name" value="PHYTOCHROME_2"/>
    <property type="match status" value="1"/>
</dbReference>
<dbReference type="SMART" id="SM00091">
    <property type="entry name" value="PAS"/>
    <property type="match status" value="3"/>
</dbReference>
<feature type="domain" description="PAS" evidence="2">
    <location>
        <begin position="16"/>
        <end position="90"/>
    </location>
</feature>
<dbReference type="NCBIfam" id="TIGR00229">
    <property type="entry name" value="sensory_box"/>
    <property type="match status" value="3"/>
</dbReference>
<dbReference type="InterPro" id="IPR001610">
    <property type="entry name" value="PAC"/>
</dbReference>
<dbReference type="NCBIfam" id="TIGR00254">
    <property type="entry name" value="GGDEF"/>
    <property type="match status" value="1"/>
</dbReference>
<dbReference type="SUPFAM" id="SSF55781">
    <property type="entry name" value="GAF domain-like"/>
    <property type="match status" value="1"/>
</dbReference>
<dbReference type="EMBL" id="WVIC01000027">
    <property type="protein sequence ID" value="NCJ07505.1"/>
    <property type="molecule type" value="Genomic_DNA"/>
</dbReference>
<dbReference type="InterPro" id="IPR000160">
    <property type="entry name" value="GGDEF_dom"/>
</dbReference>
<dbReference type="InterPro" id="IPR035919">
    <property type="entry name" value="EAL_sf"/>
</dbReference>
<dbReference type="Gene3D" id="3.30.450.40">
    <property type="match status" value="1"/>
</dbReference>
<feature type="domain" description="PAC" evidence="3">
    <location>
        <begin position="400"/>
        <end position="452"/>
    </location>
</feature>
<dbReference type="PROSITE" id="PS50887">
    <property type="entry name" value="GGDEF"/>
    <property type="match status" value="1"/>
</dbReference>
<dbReference type="InterPro" id="IPR035965">
    <property type="entry name" value="PAS-like_dom_sf"/>
</dbReference>
<dbReference type="InterPro" id="IPR043128">
    <property type="entry name" value="Rev_trsase/Diguanyl_cyclase"/>
</dbReference>
<dbReference type="PROSITE" id="PS50883">
    <property type="entry name" value="EAL"/>
    <property type="match status" value="1"/>
</dbReference>
<organism evidence="6 7">
    <name type="scientific">Petrachloros mirabilis ULC683</name>
    <dbReference type="NCBI Taxonomy" id="2781853"/>
    <lineage>
        <taxon>Bacteria</taxon>
        <taxon>Bacillati</taxon>
        <taxon>Cyanobacteriota</taxon>
        <taxon>Cyanophyceae</taxon>
        <taxon>Synechococcales</taxon>
        <taxon>Petrachlorosaceae</taxon>
        <taxon>Petrachloros</taxon>
        <taxon>Petrachloros mirabilis</taxon>
    </lineage>
</organism>
<dbReference type="Pfam" id="PF00990">
    <property type="entry name" value="GGDEF"/>
    <property type="match status" value="1"/>
</dbReference>
<evidence type="ECO:0000259" key="5">
    <source>
        <dbReference type="PROSITE" id="PS50887"/>
    </source>
</evidence>
<dbReference type="SUPFAM" id="SSF55785">
    <property type="entry name" value="PYP-like sensor domain (PAS domain)"/>
    <property type="match status" value="3"/>
</dbReference>
<name>A0A8K2A917_9CYAN</name>
<evidence type="ECO:0000259" key="4">
    <source>
        <dbReference type="PROSITE" id="PS50883"/>
    </source>
</evidence>
<evidence type="ECO:0000313" key="7">
    <source>
        <dbReference type="Proteomes" id="UP000607397"/>
    </source>
</evidence>
<dbReference type="SMART" id="SM00052">
    <property type="entry name" value="EAL"/>
    <property type="match status" value="1"/>
</dbReference>
<dbReference type="InterPro" id="IPR001633">
    <property type="entry name" value="EAL_dom"/>
</dbReference>
<keyword evidence="7" id="KW-1185">Reference proteome</keyword>
<comment type="caution">
    <text evidence="6">The sequence shown here is derived from an EMBL/GenBank/DDBJ whole genome shotgun (WGS) entry which is preliminary data.</text>
</comment>
<gene>
    <name evidence="6" type="ORF">GS597_13505</name>
</gene>
<dbReference type="SMART" id="SM00086">
    <property type="entry name" value="PAC"/>
    <property type="match status" value="3"/>
</dbReference>
<dbReference type="Pfam" id="PF08447">
    <property type="entry name" value="PAS_3"/>
    <property type="match status" value="2"/>
</dbReference>
<dbReference type="Proteomes" id="UP000607397">
    <property type="component" value="Unassembled WGS sequence"/>
</dbReference>
<dbReference type="RefSeq" id="WP_161825985.1">
    <property type="nucleotide sequence ID" value="NZ_WVIC01000027.1"/>
</dbReference>
<dbReference type="Gene3D" id="3.20.20.450">
    <property type="entry name" value="EAL domain"/>
    <property type="match status" value="1"/>
</dbReference>
<dbReference type="InterPro" id="IPR029016">
    <property type="entry name" value="GAF-like_dom_sf"/>
</dbReference>
<dbReference type="CDD" id="cd00130">
    <property type="entry name" value="PAS"/>
    <property type="match status" value="3"/>
</dbReference>
<dbReference type="InterPro" id="IPR000700">
    <property type="entry name" value="PAS-assoc_C"/>
</dbReference>
<reference evidence="6" key="1">
    <citation type="submission" date="2019-12" db="EMBL/GenBank/DDBJ databases">
        <title>High-Quality draft genome sequences of three cyanobacteria isolated from the limestone walls of the Old Cathedral of Coimbra.</title>
        <authorList>
            <person name="Tiago I."/>
            <person name="Soares F."/>
            <person name="Portugal A."/>
        </authorList>
    </citation>
    <scope>NUCLEOTIDE SEQUENCE [LARGE SCALE GENOMIC DNA]</scope>
    <source>
        <strain evidence="6">C</strain>
    </source>
</reference>
<dbReference type="AlphaFoldDB" id="A0A8K2A917"/>
<evidence type="ECO:0000259" key="3">
    <source>
        <dbReference type="PROSITE" id="PS50113"/>
    </source>
</evidence>
<dbReference type="Gene3D" id="3.30.450.20">
    <property type="entry name" value="PAS domain"/>
    <property type="match status" value="3"/>
</dbReference>
<evidence type="ECO:0000259" key="1">
    <source>
        <dbReference type="PROSITE" id="PS50046"/>
    </source>
</evidence>
<feature type="domain" description="EAL" evidence="4">
    <location>
        <begin position="756"/>
        <end position="1012"/>
    </location>
</feature>
<feature type="domain" description="PAC" evidence="3">
    <location>
        <begin position="529"/>
        <end position="581"/>
    </location>
</feature>
<accession>A0A8K2A917</accession>
<dbReference type="PANTHER" id="PTHR44757:SF2">
    <property type="entry name" value="BIOFILM ARCHITECTURE MAINTENANCE PROTEIN MBAA"/>
    <property type="match status" value="1"/>
</dbReference>
<dbReference type="SUPFAM" id="SSF55073">
    <property type="entry name" value="Nucleotide cyclase"/>
    <property type="match status" value="1"/>
</dbReference>
<dbReference type="InterPro" id="IPR016132">
    <property type="entry name" value="Phyto_chromo_attachment"/>
</dbReference>
<feature type="domain" description="PAC" evidence="3">
    <location>
        <begin position="93"/>
        <end position="145"/>
    </location>
</feature>
<proteinExistence type="predicted"/>
<dbReference type="CDD" id="cd01948">
    <property type="entry name" value="EAL"/>
    <property type="match status" value="1"/>
</dbReference>
<dbReference type="PROSITE" id="PS50113">
    <property type="entry name" value="PAC"/>
    <property type="match status" value="3"/>
</dbReference>
<dbReference type="PANTHER" id="PTHR44757">
    <property type="entry name" value="DIGUANYLATE CYCLASE DGCP"/>
    <property type="match status" value="1"/>
</dbReference>
<evidence type="ECO:0000259" key="2">
    <source>
        <dbReference type="PROSITE" id="PS50112"/>
    </source>
</evidence>
<evidence type="ECO:0000313" key="6">
    <source>
        <dbReference type="EMBL" id="NCJ07505.1"/>
    </source>
</evidence>
<dbReference type="InterPro" id="IPR052155">
    <property type="entry name" value="Biofilm_reg_signaling"/>
</dbReference>
<dbReference type="InterPro" id="IPR000014">
    <property type="entry name" value="PAS"/>
</dbReference>
<dbReference type="FunFam" id="3.20.20.450:FF:000001">
    <property type="entry name" value="Cyclic di-GMP phosphodiesterase yahA"/>
    <property type="match status" value="1"/>
</dbReference>
<dbReference type="SMART" id="SM00267">
    <property type="entry name" value="GGDEF"/>
    <property type="match status" value="1"/>
</dbReference>
<feature type="domain" description="Phytochrome chromophore attachment site" evidence="1">
    <location>
        <begin position="165"/>
        <end position="308"/>
    </location>
</feature>
<dbReference type="InterPro" id="IPR003018">
    <property type="entry name" value="GAF"/>
</dbReference>
<dbReference type="CDD" id="cd01949">
    <property type="entry name" value="GGDEF"/>
    <property type="match status" value="1"/>
</dbReference>
<dbReference type="SMART" id="SM00065">
    <property type="entry name" value="GAF"/>
    <property type="match status" value="1"/>
</dbReference>
<dbReference type="Pfam" id="PF01590">
    <property type="entry name" value="GAF"/>
    <property type="match status" value="1"/>
</dbReference>
<dbReference type="InterPro" id="IPR013655">
    <property type="entry name" value="PAS_fold_3"/>
</dbReference>
<dbReference type="Gene3D" id="3.30.70.270">
    <property type="match status" value="1"/>
</dbReference>
<sequence>MISESTENLLQLDPSTCDPLDRLVNMLPGIVFSCEPSHDWSMKYISEGCQQLTGYDAEELLDSEIHFNSITHPDDLAGVIEQINIAVQNQKSYAIPYRILTKSGQEKWLWEKGQGIFSPQGNILRVEGFITDITAFKTAELELHRQRNLLRAVTAGTQLFLRGNDLEASVNQALAMLGAAAEVDRIYIYENHPHPVTQDVSMSMRYEWTRADIPASITQAHWQNQPYAAFGMMRWYERLSTGQSFTVITRELPPEDQELLVRDRIRSLLLVPILIDAALWGYIGFDDCHRERQWTPEEESILVAMAASISEALKRAAMQSALQEVERKYYNIFENAVEGIFQSSYSGQYLKVNPALARIYGYDSPEDLISSLTCIETQLYVNPARRQEFLQQIASTDTLNNFESQVWRKDRRIIWISEKTRTVRDDQGKILYFEGFVEDITERKQAEEALRLSEERYALATQGANDGIWDWNLISQDIYYSPRWKALLGFEDDILPDVLSSWLDRIHPDDQRPFQVSLSAHLAGETPHFENEHRLRHRAGHYLWVLSRGVATYDDQGHPQRMAGSLSNITRRKQSEAQLMYSACHDALTGLANRALFLEQLQKTLNRVRRSPHLAFAVLFLDLDRFKVVNDSLGHSAGDDLLKGVSTRLQDCVRGSDTVSRWGGDEFAILLDDLYLGFDLDEMVERIKETFSHPFQVGWQELFISASIGIVRSDTFYGNAEDLLRAADIAMYRAKNQGRSCHAVFDPTMHHQAVERLSIETDLRHALERQEFQVYYQPLICLQTGQLAGMEALLRWHSPLRGLVPPLDFLPVAEEVGLIVSLDRWVMRQACEQLQTWRQQFPWAAPLTMSVNLSSQQFLHPDFVTYTGDLLPEVGLPPAHLNLEITESVLMEKNEVTSDMLFRLKHLGVKLHIDDFGTGYSSLGYLNQFPIDTLKIDQSFVQAMDEEVENREIVTAIAKLAHSLRMGVVVEGVETVHQFHYLRSLGCEHAQGYLFAQPLTVAQMTTLLSNPEHSFLTLDSQPNQRSA</sequence>
<dbReference type="PROSITE" id="PS50112">
    <property type="entry name" value="PAS"/>
    <property type="match status" value="2"/>
</dbReference>
<dbReference type="Pfam" id="PF00563">
    <property type="entry name" value="EAL"/>
    <property type="match status" value="1"/>
</dbReference>
<dbReference type="InterPro" id="IPR029787">
    <property type="entry name" value="Nucleotide_cyclase"/>
</dbReference>